<accession>A0A1K2EV58</accession>
<keyword evidence="2" id="KW-0812">Transmembrane</keyword>
<keyword evidence="2" id="KW-0472">Membrane</keyword>
<keyword evidence="2" id="KW-1133">Transmembrane helix</keyword>
<sequence>MPVFPYRETKKPIRARNLPGSVPSRPMSTFSGEPTVRRMSLTASLDDSSVTAAPGEETALPLRILNSGSTVEEYRFEVVGACAAWSTVEPATLSLYPGDSQTVSLMLRPPRDSTVLAGETPFGIRVVPTSEQGDTVVPEGRVTVLPFTETTAELVPRSSHGAWRGRHQLAVDNRGNAPVTVRLGAQSGTERARVSFAADTLRIAPGRAEFGKVRIRPAKRVWRGIPITHPFQLVATPDVAEDQAPVAPVVVDGSYQQEPILPRWLPRALITAAVLLIALVGLWYALLRPAVKSAAREAVTPDVVRSAAAADKSKAPDKGSSGGPSSGGASSGGGDSSGANGGSPKPSPSPSPRASSDAGAAAPTSAQVQVRDSVGGGSNTSTALQVPGGRTFQLTDIVVQNPQGDAGTLVVSSGRDAPVLRLALENFRDSDYHFVTPILVPAGGKVTMTVDCRKVGKPVNAPTPSRCSESLFLGGTMKTDTAD</sequence>
<evidence type="ECO:0000313" key="3">
    <source>
        <dbReference type="EMBL" id="SFY38629.1"/>
    </source>
</evidence>
<feature type="region of interest" description="Disordered" evidence="1">
    <location>
        <begin position="1"/>
        <end position="33"/>
    </location>
</feature>
<protein>
    <recommendedName>
        <fullName evidence="5">Hydrolytic protein</fullName>
    </recommendedName>
</protein>
<organism evidence="3 4">
    <name type="scientific">Streptomyces atratus</name>
    <dbReference type="NCBI Taxonomy" id="1893"/>
    <lineage>
        <taxon>Bacteria</taxon>
        <taxon>Bacillati</taxon>
        <taxon>Actinomycetota</taxon>
        <taxon>Actinomycetes</taxon>
        <taxon>Kitasatosporales</taxon>
        <taxon>Streptomycetaceae</taxon>
        <taxon>Streptomyces</taxon>
    </lineage>
</organism>
<reference evidence="3 4" key="1">
    <citation type="submission" date="2016-11" db="EMBL/GenBank/DDBJ databases">
        <authorList>
            <person name="Jaros S."/>
            <person name="Januszkiewicz K."/>
            <person name="Wedrychowicz H."/>
        </authorList>
    </citation>
    <scope>NUCLEOTIDE SEQUENCE [LARGE SCALE GENOMIC DNA]</scope>
    <source>
        <strain evidence="3 4">OK807</strain>
    </source>
</reference>
<dbReference type="STRING" id="1893.SAMN02787144_1022106"/>
<proteinExistence type="predicted"/>
<feature type="transmembrane region" description="Helical" evidence="2">
    <location>
        <begin position="264"/>
        <end position="286"/>
    </location>
</feature>
<dbReference type="Proteomes" id="UP000181909">
    <property type="component" value="Unassembled WGS sequence"/>
</dbReference>
<dbReference type="AlphaFoldDB" id="A0A1K2EV58"/>
<feature type="region of interest" description="Disordered" evidence="1">
    <location>
        <begin position="307"/>
        <end position="387"/>
    </location>
</feature>
<evidence type="ECO:0008006" key="5">
    <source>
        <dbReference type="Google" id="ProtNLM"/>
    </source>
</evidence>
<gene>
    <name evidence="3" type="ORF">SAMN02787144_1022106</name>
</gene>
<name>A0A1K2EV58_STRAR</name>
<evidence type="ECO:0000313" key="4">
    <source>
        <dbReference type="Proteomes" id="UP000181909"/>
    </source>
</evidence>
<evidence type="ECO:0000256" key="1">
    <source>
        <dbReference type="SAM" id="MobiDB-lite"/>
    </source>
</evidence>
<evidence type="ECO:0000256" key="2">
    <source>
        <dbReference type="SAM" id="Phobius"/>
    </source>
</evidence>
<dbReference type="EMBL" id="FPJO01000022">
    <property type="protein sequence ID" value="SFY38629.1"/>
    <property type="molecule type" value="Genomic_DNA"/>
</dbReference>
<feature type="compositionally biased region" description="Gly residues" evidence="1">
    <location>
        <begin position="320"/>
        <end position="341"/>
    </location>
</feature>
<feature type="compositionally biased region" description="Low complexity" evidence="1">
    <location>
        <begin position="352"/>
        <end position="366"/>
    </location>
</feature>